<comment type="cofactor">
    <cofactor evidence="1">
        <name>Ca(2+)</name>
        <dbReference type="ChEBI" id="CHEBI:29108"/>
    </cofactor>
</comment>
<dbReference type="GO" id="GO:0046872">
    <property type="term" value="F:metal ion binding"/>
    <property type="evidence" value="ECO:0007669"/>
    <property type="project" value="UniProtKB-KW"/>
</dbReference>
<keyword evidence="18" id="KW-1185">Reference proteome</keyword>
<protein>
    <recommendedName>
        <fullName evidence="19">Heme peroxidase</fullName>
    </recommendedName>
</protein>
<evidence type="ECO:0000313" key="17">
    <source>
        <dbReference type="EMBL" id="KAG7291097.1"/>
    </source>
</evidence>
<dbReference type="Gene3D" id="1.10.640.10">
    <property type="entry name" value="Haem peroxidase domain superfamily, animal type"/>
    <property type="match status" value="1"/>
</dbReference>
<dbReference type="PANTHER" id="PTHR11903">
    <property type="entry name" value="PROSTAGLANDIN G/H SYNTHASE"/>
    <property type="match status" value="1"/>
</dbReference>
<organism evidence="17 18">
    <name type="scientific">Staphylotrichum longicolle</name>
    <dbReference type="NCBI Taxonomy" id="669026"/>
    <lineage>
        <taxon>Eukaryota</taxon>
        <taxon>Fungi</taxon>
        <taxon>Dikarya</taxon>
        <taxon>Ascomycota</taxon>
        <taxon>Pezizomycotina</taxon>
        <taxon>Sordariomycetes</taxon>
        <taxon>Sordariomycetidae</taxon>
        <taxon>Sordariales</taxon>
        <taxon>Chaetomiaceae</taxon>
        <taxon>Staphylotrichum</taxon>
    </lineage>
</organism>
<dbReference type="CDD" id="cd09818">
    <property type="entry name" value="PIOX_like"/>
    <property type="match status" value="1"/>
</dbReference>
<dbReference type="Pfam" id="PF03098">
    <property type="entry name" value="An_peroxidase"/>
    <property type="match status" value="1"/>
</dbReference>
<evidence type="ECO:0008006" key="19">
    <source>
        <dbReference type="Google" id="ProtNLM"/>
    </source>
</evidence>
<dbReference type="InterPro" id="IPR034815">
    <property type="entry name" value="A_dioxygenase"/>
</dbReference>
<evidence type="ECO:0000256" key="7">
    <source>
        <dbReference type="ARBA" id="ARBA00022821"/>
    </source>
</evidence>
<keyword evidence="13" id="KW-0275">Fatty acid biosynthesis</keyword>
<keyword evidence="10" id="KW-0560">Oxidoreductase</keyword>
<proteinExistence type="predicted"/>
<dbReference type="GO" id="GO:0020037">
    <property type="term" value="F:heme binding"/>
    <property type="evidence" value="ECO:0007669"/>
    <property type="project" value="InterPro"/>
</dbReference>
<keyword evidence="12" id="KW-0443">Lipid metabolism</keyword>
<evidence type="ECO:0000313" key="18">
    <source>
        <dbReference type="Proteomes" id="UP001197093"/>
    </source>
</evidence>
<dbReference type="EMBL" id="JAHCVI010000001">
    <property type="protein sequence ID" value="KAG7291097.1"/>
    <property type="molecule type" value="Genomic_DNA"/>
</dbReference>
<gene>
    <name evidence="17" type="ORF">NEMBOFW57_001107</name>
</gene>
<keyword evidence="5 15" id="KW-0479">Metal-binding</keyword>
<evidence type="ECO:0000256" key="4">
    <source>
        <dbReference type="ARBA" id="ARBA00022617"/>
    </source>
</evidence>
<dbReference type="InterPro" id="IPR037120">
    <property type="entry name" value="Haem_peroxidase_sf_animal"/>
</dbReference>
<keyword evidence="11 15" id="KW-0408">Iron</keyword>
<dbReference type="Proteomes" id="UP001197093">
    <property type="component" value="Unassembled WGS sequence"/>
</dbReference>
<evidence type="ECO:0000256" key="10">
    <source>
        <dbReference type="ARBA" id="ARBA00023002"/>
    </source>
</evidence>
<keyword evidence="8" id="KW-0276">Fatty acid metabolism</keyword>
<dbReference type="GO" id="GO:0006633">
    <property type="term" value="P:fatty acid biosynthetic process"/>
    <property type="evidence" value="ECO:0007669"/>
    <property type="project" value="UniProtKB-KW"/>
</dbReference>
<evidence type="ECO:0000256" key="12">
    <source>
        <dbReference type="ARBA" id="ARBA00023098"/>
    </source>
</evidence>
<dbReference type="GO" id="GO:0031408">
    <property type="term" value="P:oxylipin biosynthetic process"/>
    <property type="evidence" value="ECO:0007669"/>
    <property type="project" value="UniProtKB-KW"/>
</dbReference>
<comment type="caution">
    <text evidence="17">The sequence shown here is derived from an EMBL/GenBank/DDBJ whole genome shotgun (WGS) entry which is preliminary data.</text>
</comment>
<dbReference type="PROSITE" id="PS50292">
    <property type="entry name" value="PEROXIDASE_3"/>
    <property type="match status" value="1"/>
</dbReference>
<dbReference type="GO" id="GO:0006979">
    <property type="term" value="P:response to oxidative stress"/>
    <property type="evidence" value="ECO:0007669"/>
    <property type="project" value="InterPro"/>
</dbReference>
<evidence type="ECO:0000256" key="6">
    <source>
        <dbReference type="ARBA" id="ARBA00022767"/>
    </source>
</evidence>
<evidence type="ECO:0000256" key="3">
    <source>
        <dbReference type="ARBA" id="ARBA00022559"/>
    </source>
</evidence>
<reference evidence="17" key="1">
    <citation type="submission" date="2023-02" db="EMBL/GenBank/DDBJ databases">
        <authorList>
            <person name="Palmer J.M."/>
        </authorList>
    </citation>
    <scope>NUCLEOTIDE SEQUENCE</scope>
    <source>
        <strain evidence="17">FW57</strain>
    </source>
</reference>
<feature type="active site" description="Proton acceptor" evidence="14">
    <location>
        <position position="198"/>
    </location>
</feature>
<keyword evidence="3" id="KW-0575">Peroxidase</keyword>
<keyword evidence="4 15" id="KW-0349">Heme</keyword>
<evidence type="ECO:0000256" key="15">
    <source>
        <dbReference type="PIRSR" id="PIRSR619791-2"/>
    </source>
</evidence>
<feature type="region of interest" description="Disordered" evidence="16">
    <location>
        <begin position="1"/>
        <end position="31"/>
    </location>
</feature>
<evidence type="ECO:0000256" key="9">
    <source>
        <dbReference type="ARBA" id="ARBA00022964"/>
    </source>
</evidence>
<feature type="active site" description="For cyclooxygenase activity" evidence="14">
    <location>
        <position position="425"/>
    </location>
</feature>
<evidence type="ECO:0000256" key="14">
    <source>
        <dbReference type="PIRSR" id="PIRSR619791-1"/>
    </source>
</evidence>
<evidence type="ECO:0000256" key="5">
    <source>
        <dbReference type="ARBA" id="ARBA00022723"/>
    </source>
</evidence>
<evidence type="ECO:0000256" key="2">
    <source>
        <dbReference type="ARBA" id="ARBA00022516"/>
    </source>
</evidence>
<keyword evidence="2" id="KW-0444">Lipid biosynthesis</keyword>
<dbReference type="GO" id="GO:0004601">
    <property type="term" value="F:peroxidase activity"/>
    <property type="evidence" value="ECO:0007669"/>
    <property type="project" value="UniProtKB-KW"/>
</dbReference>
<dbReference type="AlphaFoldDB" id="A0AAD4F3W5"/>
<evidence type="ECO:0000256" key="13">
    <source>
        <dbReference type="ARBA" id="ARBA00023160"/>
    </source>
</evidence>
<evidence type="ECO:0000256" key="1">
    <source>
        <dbReference type="ARBA" id="ARBA00001913"/>
    </source>
</evidence>
<sequence>MAFPNGNSKGVDVPGEGKQESTQQNPIPGFTPSLPERVGIGAFKLLNKVVPWYKLPGLIGAFNLAFLRIELRQFNLHDGYASTEAQGNTQSTPLPDDRYLGARHSDGKFNSLEMPLMGCKGLRFGRNFPRHLCPKPTEEELWTPNPRMISDKFMARRDGKFIPATTLNLLAAGWIQFQIHDWFNHVQVRELPHPRNDHVTDFWKSEEKFKVPLPEGGAPWPHPHMEVFRTKPDVVRDPSDIKCPGYNNENTAWWDGSQIYGSSEEATQALRTKLPDGKLTLDEIGAVSFLPRDKDGNPLTGFNSNWWLGMEMLHTLFAMEHNAICDALKAAYPDMTGDQIFDKARLVNCALMAKIHTVEWTPAILAHPALKIGMNANWWGIVGEKLTKMLGRISKTSEIISGIPGSGAEQDGAPYSLTEEFVSVYRMHSLIPDNIAFFSATTGDHIRTIPTADMTFSQALDPIRATPLTFADAFYSFGINYPGAITNNNYPAFLRHLPTPDGQVRDLGTLDILRDRERGVPRYCAFRRLLRMSVPKTFEELTGGNAKLAAELREAYNGDIELVDALVGSHSEPVIPGFGFSETAFRIFILMASRRLKSDRFIAGGKRGEWGEGTYTKVGFRWVQEGGMAQVLGRHFPELKAVLEGGGKERNVFAPWVKLWGSEAYKGVETNVVV</sequence>
<name>A0AAD4F3W5_9PEZI</name>
<dbReference type="PANTHER" id="PTHR11903:SF11">
    <property type="entry name" value="ALPHA-DIOXYGENASE 1"/>
    <property type="match status" value="1"/>
</dbReference>
<dbReference type="SUPFAM" id="SSF48113">
    <property type="entry name" value="Heme-dependent peroxidases"/>
    <property type="match status" value="1"/>
</dbReference>
<dbReference type="InterPro" id="IPR050783">
    <property type="entry name" value="Oxylipin_biosynth_metab"/>
</dbReference>
<dbReference type="GO" id="GO:0016702">
    <property type="term" value="F:oxidoreductase activity, acting on single donors with incorporation of molecular oxygen, incorporation of two atoms of oxygen"/>
    <property type="evidence" value="ECO:0007669"/>
    <property type="project" value="TreeGrafter"/>
</dbReference>
<evidence type="ECO:0000256" key="16">
    <source>
        <dbReference type="SAM" id="MobiDB-lite"/>
    </source>
</evidence>
<evidence type="ECO:0000256" key="11">
    <source>
        <dbReference type="ARBA" id="ARBA00023004"/>
    </source>
</evidence>
<dbReference type="InterPro" id="IPR010255">
    <property type="entry name" value="Haem_peroxidase_sf"/>
</dbReference>
<keyword evidence="7" id="KW-0611">Plant defense</keyword>
<accession>A0AAD4F3W5</accession>
<keyword evidence="9" id="KW-0223">Dioxygenase</keyword>
<feature type="binding site" description="axial binding residue" evidence="15">
    <location>
        <position position="428"/>
    </location>
    <ligand>
        <name>heme b</name>
        <dbReference type="ChEBI" id="CHEBI:60344"/>
    </ligand>
    <ligandPart>
        <name>Fe</name>
        <dbReference type="ChEBI" id="CHEBI:18248"/>
    </ligandPart>
</feature>
<dbReference type="InterPro" id="IPR019791">
    <property type="entry name" value="Haem_peroxidase_animal"/>
</dbReference>
<keyword evidence="6" id="KW-0925">Oxylipin biosynthesis</keyword>
<evidence type="ECO:0000256" key="8">
    <source>
        <dbReference type="ARBA" id="ARBA00022832"/>
    </source>
</evidence>
<dbReference type="GO" id="GO:0006952">
    <property type="term" value="P:defense response"/>
    <property type="evidence" value="ECO:0007669"/>
    <property type="project" value="UniProtKB-KW"/>
</dbReference>